<feature type="domain" description="HTH arsR-type" evidence="1">
    <location>
        <begin position="1"/>
        <end position="90"/>
    </location>
</feature>
<proteinExistence type="predicted"/>
<dbReference type="InterPro" id="IPR001845">
    <property type="entry name" value="HTH_ArsR_DNA-bd_dom"/>
</dbReference>
<protein>
    <submittedName>
        <fullName evidence="2">Transcriptional regulator</fullName>
    </submittedName>
</protein>
<dbReference type="GO" id="GO:0003700">
    <property type="term" value="F:DNA-binding transcription factor activity"/>
    <property type="evidence" value="ECO:0007669"/>
    <property type="project" value="InterPro"/>
</dbReference>
<accession>A0A2A4YPI6</accession>
<dbReference type="Gene3D" id="1.10.10.10">
    <property type="entry name" value="Winged helix-like DNA-binding domain superfamily/Winged helix DNA-binding domain"/>
    <property type="match status" value="1"/>
</dbReference>
<name>A0A2A4YPI6_9PROT</name>
<evidence type="ECO:0000313" key="2">
    <source>
        <dbReference type="EMBL" id="PCI96742.1"/>
    </source>
</evidence>
<comment type="caution">
    <text evidence="2">The sequence shown here is derived from an EMBL/GenBank/DDBJ whole genome shotgun (WGS) entry which is preliminary data.</text>
</comment>
<reference key="1">
    <citation type="submission" date="2017-08" db="EMBL/GenBank/DDBJ databases">
        <title>A dynamic microbial community with high functional redundancy inhabits the cold, oxic subseafloor aquifer.</title>
        <authorList>
            <person name="Tully B.J."/>
            <person name="Wheat C.G."/>
            <person name="Glazer B.T."/>
            <person name="Huber J.A."/>
        </authorList>
    </citation>
    <scope>NUCLEOTIDE SEQUENCE [LARGE SCALE GENOMIC DNA]</scope>
</reference>
<reference evidence="2" key="2">
    <citation type="journal article" date="2018" name="ISME J.">
        <title>A dynamic microbial community with high functional redundancy inhabits the cold, oxic subseafloor aquifer.</title>
        <authorList>
            <person name="Tully B.J."/>
            <person name="Wheat C.G."/>
            <person name="Glazer B.T."/>
            <person name="Huber J.A."/>
        </authorList>
    </citation>
    <scope>NUCLEOTIDE SEQUENCE</scope>
    <source>
        <strain evidence="2">NORP83</strain>
    </source>
</reference>
<gene>
    <name evidence="3" type="ORF">COB13_16255</name>
    <name evidence="2" type="ORF">COB13_17190</name>
</gene>
<dbReference type="SUPFAM" id="SSF46785">
    <property type="entry name" value="Winged helix' DNA-binding domain"/>
    <property type="match status" value="1"/>
</dbReference>
<dbReference type="InterPro" id="IPR011991">
    <property type="entry name" value="ArsR-like_HTH"/>
</dbReference>
<dbReference type="PRINTS" id="PR00778">
    <property type="entry name" value="HTHARSR"/>
</dbReference>
<dbReference type="PROSITE" id="PS50987">
    <property type="entry name" value="HTH_ARSR_2"/>
    <property type="match status" value="1"/>
</dbReference>
<organism evidence="2">
    <name type="scientific">OCS116 cluster bacterium</name>
    <dbReference type="NCBI Taxonomy" id="2030921"/>
    <lineage>
        <taxon>Bacteria</taxon>
        <taxon>Pseudomonadati</taxon>
        <taxon>Pseudomonadota</taxon>
        <taxon>Alphaproteobacteria</taxon>
        <taxon>OCS116 cluster</taxon>
    </lineage>
</organism>
<dbReference type="AlphaFoldDB" id="A0A2A4YPI6"/>
<dbReference type="CDD" id="cd00090">
    <property type="entry name" value="HTH_ARSR"/>
    <property type="match status" value="1"/>
</dbReference>
<dbReference type="PANTHER" id="PTHR38600">
    <property type="entry name" value="TRANSCRIPTIONAL REGULATORY PROTEIN"/>
    <property type="match status" value="1"/>
</dbReference>
<dbReference type="SMART" id="SM00418">
    <property type="entry name" value="HTH_ARSR"/>
    <property type="match status" value="1"/>
</dbReference>
<sequence length="104" mass="11770">MQLANTFSALGNATRFAIVERLLNEGELSAGAFLDMDNVSPPAMSRHFKVLREAGIVNQRVDKQRRIYSVRPQAVQEISDWSISYRKFWESGLDRLALALSEDV</sequence>
<dbReference type="NCBIfam" id="NF033788">
    <property type="entry name" value="HTH_metalloreg"/>
    <property type="match status" value="1"/>
</dbReference>
<dbReference type="PANTHER" id="PTHR38600:SF2">
    <property type="entry name" value="SLL0088 PROTEIN"/>
    <property type="match status" value="1"/>
</dbReference>
<dbReference type="InterPro" id="IPR036388">
    <property type="entry name" value="WH-like_DNA-bd_sf"/>
</dbReference>
<dbReference type="InterPro" id="IPR036390">
    <property type="entry name" value="WH_DNA-bd_sf"/>
</dbReference>
<dbReference type="EMBL" id="NVUS01000039">
    <property type="protein sequence ID" value="PCI96742.1"/>
    <property type="molecule type" value="Genomic_DNA"/>
</dbReference>
<evidence type="ECO:0000259" key="1">
    <source>
        <dbReference type="PROSITE" id="PS50987"/>
    </source>
</evidence>
<evidence type="ECO:0000313" key="3">
    <source>
        <dbReference type="EMBL" id="PCI97134.1"/>
    </source>
</evidence>
<dbReference type="Pfam" id="PF12840">
    <property type="entry name" value="HTH_20"/>
    <property type="match status" value="1"/>
</dbReference>
<dbReference type="EMBL" id="NVUS01000033">
    <property type="protein sequence ID" value="PCI97134.1"/>
    <property type="molecule type" value="Genomic_DNA"/>
</dbReference>